<dbReference type="InterPro" id="IPR050933">
    <property type="entry name" value="Circadian_TF"/>
</dbReference>
<evidence type="ECO:0000256" key="1">
    <source>
        <dbReference type="ARBA" id="ARBA00004123"/>
    </source>
</evidence>
<dbReference type="InterPro" id="IPR013767">
    <property type="entry name" value="PAS_fold"/>
</dbReference>
<evidence type="ECO:0000259" key="10">
    <source>
        <dbReference type="PROSITE" id="PS50888"/>
    </source>
</evidence>
<dbReference type="GO" id="GO:0005667">
    <property type="term" value="C:transcription regulator complex"/>
    <property type="evidence" value="ECO:0007669"/>
    <property type="project" value="InterPro"/>
</dbReference>
<feature type="domain" description="PAS" evidence="9">
    <location>
        <begin position="107"/>
        <end position="184"/>
    </location>
</feature>
<dbReference type="STRING" id="51028.A0A0N4UWF6"/>
<dbReference type="InterPro" id="IPR036638">
    <property type="entry name" value="HLH_DNA-bd_sf"/>
</dbReference>
<name>A0A0N4UWF6_ENTVE</name>
<keyword evidence="3" id="KW-0805">Transcription regulation</keyword>
<dbReference type="PRINTS" id="PR00785">
    <property type="entry name" value="NCTRNSLOCATR"/>
</dbReference>
<dbReference type="Pfam" id="PF00010">
    <property type="entry name" value="HLH"/>
    <property type="match status" value="1"/>
</dbReference>
<evidence type="ECO:0000313" key="13">
    <source>
        <dbReference type="WBParaSite" id="EVEC_0000181701-mRNA-1"/>
    </source>
</evidence>
<dbReference type="SUPFAM" id="SSF55785">
    <property type="entry name" value="PYP-like sensor domain (PAS domain)"/>
    <property type="match status" value="2"/>
</dbReference>
<dbReference type="InterPro" id="IPR035965">
    <property type="entry name" value="PAS-like_dom_sf"/>
</dbReference>
<sequence length="364" mass="40613">MLSNVLHFVTLFVNFRMLWAGEGWTETDSQQSPAPPPASTSNHSEIEKRRRDRMNELIGELSALVPAASNRKLDKLSVLRLALQHIASLTSNHDGSADCGASGETLPITELIVLIEKSTNGFLMVADVETANIVYVSDAATKCLGISAEDLINRNCFDILHPEDVRTFRDEIMTTHLNSRLSSEIGSDYVNDCVSSSTNYYPQPNEMDIGLKRSFFCRININAQRKQNEKAIYQKFKCSGVLREGKSLRAVLVSSALGYLPNELLAISYYDLVNEVLRTMESRQASYRLRAASEESVMCSCIWQPFSNPWTEQLQFIVLLHTTGYPRKDKELTAEQSILKQLLSKKKASTTVLGAARFGNSVSS</sequence>
<dbReference type="WBParaSite" id="EVEC_0000181701-mRNA-1">
    <property type="protein sequence ID" value="EVEC_0000181701-mRNA-1"/>
    <property type="gene ID" value="EVEC_0000181701"/>
</dbReference>
<evidence type="ECO:0000256" key="4">
    <source>
        <dbReference type="ARBA" id="ARBA00023125"/>
    </source>
</evidence>
<dbReference type="AlphaFoldDB" id="A0A0N4UWF6"/>
<dbReference type="GO" id="GO:0003677">
    <property type="term" value="F:DNA binding"/>
    <property type="evidence" value="ECO:0007669"/>
    <property type="project" value="UniProtKB-KW"/>
</dbReference>
<keyword evidence="12" id="KW-1185">Reference proteome</keyword>
<gene>
    <name evidence="11" type="ORF">EVEC_LOCUS1525</name>
</gene>
<feature type="chain" id="PRO_5043122494" evidence="8">
    <location>
        <begin position="21"/>
        <end position="364"/>
    </location>
</feature>
<dbReference type="PROSITE" id="PS50112">
    <property type="entry name" value="PAS"/>
    <property type="match status" value="1"/>
</dbReference>
<dbReference type="Pfam" id="PF14598">
    <property type="entry name" value="PAS_11"/>
    <property type="match status" value="1"/>
</dbReference>
<dbReference type="SMART" id="SM00353">
    <property type="entry name" value="HLH"/>
    <property type="match status" value="1"/>
</dbReference>
<keyword evidence="6" id="KW-0539">Nucleus</keyword>
<dbReference type="GO" id="GO:0005634">
    <property type="term" value="C:nucleus"/>
    <property type="evidence" value="ECO:0007669"/>
    <property type="project" value="UniProtKB-SubCell"/>
</dbReference>
<dbReference type="Proteomes" id="UP000274131">
    <property type="component" value="Unassembled WGS sequence"/>
</dbReference>
<dbReference type="GO" id="GO:0046983">
    <property type="term" value="F:protein dimerization activity"/>
    <property type="evidence" value="ECO:0007669"/>
    <property type="project" value="InterPro"/>
</dbReference>
<evidence type="ECO:0000256" key="8">
    <source>
        <dbReference type="SAM" id="SignalP"/>
    </source>
</evidence>
<proteinExistence type="predicted"/>
<dbReference type="SMART" id="SM00091">
    <property type="entry name" value="PAS"/>
    <property type="match status" value="1"/>
</dbReference>
<keyword evidence="4" id="KW-0238">DNA-binding</keyword>
<keyword evidence="8" id="KW-0732">Signal</keyword>
<organism evidence="13">
    <name type="scientific">Enterobius vermicularis</name>
    <name type="common">Human pinworm</name>
    <dbReference type="NCBI Taxonomy" id="51028"/>
    <lineage>
        <taxon>Eukaryota</taxon>
        <taxon>Metazoa</taxon>
        <taxon>Ecdysozoa</taxon>
        <taxon>Nematoda</taxon>
        <taxon>Chromadorea</taxon>
        <taxon>Rhabditida</taxon>
        <taxon>Spirurina</taxon>
        <taxon>Oxyuridomorpha</taxon>
        <taxon>Oxyuroidea</taxon>
        <taxon>Oxyuridae</taxon>
        <taxon>Enterobius</taxon>
    </lineage>
</organism>
<evidence type="ECO:0000259" key="9">
    <source>
        <dbReference type="PROSITE" id="PS50112"/>
    </source>
</evidence>
<dbReference type="GO" id="GO:0005737">
    <property type="term" value="C:cytoplasm"/>
    <property type="evidence" value="ECO:0007669"/>
    <property type="project" value="InterPro"/>
</dbReference>
<protein>
    <submittedName>
        <fullName evidence="13">BHLH domain-containing protein</fullName>
    </submittedName>
</protein>
<dbReference type="OrthoDB" id="71302at2759"/>
<keyword evidence="5" id="KW-0804">Transcription</keyword>
<dbReference type="InterPro" id="IPR000014">
    <property type="entry name" value="PAS"/>
</dbReference>
<dbReference type="InterPro" id="IPR001067">
    <property type="entry name" value="Nuc_translocat"/>
</dbReference>
<dbReference type="SUPFAM" id="SSF47459">
    <property type="entry name" value="HLH, helix-loop-helix DNA-binding domain"/>
    <property type="match status" value="1"/>
</dbReference>
<evidence type="ECO:0000256" key="3">
    <source>
        <dbReference type="ARBA" id="ARBA00023015"/>
    </source>
</evidence>
<accession>A0A0N4UWF6</accession>
<reference evidence="13" key="1">
    <citation type="submission" date="2017-02" db="UniProtKB">
        <authorList>
            <consortium name="WormBaseParasite"/>
        </authorList>
    </citation>
    <scope>IDENTIFICATION</scope>
</reference>
<keyword evidence="2" id="KW-0677">Repeat</keyword>
<dbReference type="Gene3D" id="3.30.450.20">
    <property type="entry name" value="PAS domain"/>
    <property type="match status" value="2"/>
</dbReference>
<evidence type="ECO:0000256" key="2">
    <source>
        <dbReference type="ARBA" id="ARBA00022737"/>
    </source>
</evidence>
<feature type="region of interest" description="Disordered" evidence="7">
    <location>
        <begin position="26"/>
        <end position="48"/>
    </location>
</feature>
<evidence type="ECO:0000256" key="6">
    <source>
        <dbReference type="ARBA" id="ARBA00023242"/>
    </source>
</evidence>
<evidence type="ECO:0000313" key="11">
    <source>
        <dbReference type="EMBL" id="VDD86382.1"/>
    </source>
</evidence>
<evidence type="ECO:0000256" key="5">
    <source>
        <dbReference type="ARBA" id="ARBA00023163"/>
    </source>
</evidence>
<dbReference type="CDD" id="cd00130">
    <property type="entry name" value="PAS"/>
    <property type="match status" value="2"/>
</dbReference>
<reference evidence="11 12" key="2">
    <citation type="submission" date="2018-10" db="EMBL/GenBank/DDBJ databases">
        <authorList>
            <consortium name="Pathogen Informatics"/>
        </authorList>
    </citation>
    <scope>NUCLEOTIDE SEQUENCE [LARGE SCALE GENOMIC DNA]</scope>
</reference>
<dbReference type="PANTHER" id="PTHR23042">
    <property type="entry name" value="CIRCADIAN PROTEIN CLOCK/ARNT/BMAL/PAS"/>
    <property type="match status" value="1"/>
</dbReference>
<feature type="domain" description="BHLH" evidence="10">
    <location>
        <begin position="38"/>
        <end position="89"/>
    </location>
</feature>
<dbReference type="PROSITE" id="PS50888">
    <property type="entry name" value="BHLH"/>
    <property type="match status" value="1"/>
</dbReference>
<dbReference type="GO" id="GO:0045944">
    <property type="term" value="P:positive regulation of transcription by RNA polymerase II"/>
    <property type="evidence" value="ECO:0007669"/>
    <property type="project" value="UniProtKB-ARBA"/>
</dbReference>
<dbReference type="Pfam" id="PF00989">
    <property type="entry name" value="PAS"/>
    <property type="match status" value="1"/>
</dbReference>
<dbReference type="InterPro" id="IPR011598">
    <property type="entry name" value="bHLH_dom"/>
</dbReference>
<dbReference type="EMBL" id="UXUI01007223">
    <property type="protein sequence ID" value="VDD86382.1"/>
    <property type="molecule type" value="Genomic_DNA"/>
</dbReference>
<evidence type="ECO:0000313" key="12">
    <source>
        <dbReference type="Proteomes" id="UP000274131"/>
    </source>
</evidence>
<dbReference type="GO" id="GO:0003700">
    <property type="term" value="F:DNA-binding transcription factor activity"/>
    <property type="evidence" value="ECO:0007669"/>
    <property type="project" value="InterPro"/>
</dbReference>
<dbReference type="NCBIfam" id="TIGR00229">
    <property type="entry name" value="sensory_box"/>
    <property type="match status" value="1"/>
</dbReference>
<evidence type="ECO:0000256" key="7">
    <source>
        <dbReference type="SAM" id="MobiDB-lite"/>
    </source>
</evidence>
<comment type="subcellular location">
    <subcellularLocation>
        <location evidence="1">Nucleus</location>
    </subcellularLocation>
</comment>
<feature type="signal peptide" evidence="8">
    <location>
        <begin position="1"/>
        <end position="20"/>
    </location>
</feature>
<dbReference type="Gene3D" id="4.10.280.10">
    <property type="entry name" value="Helix-loop-helix DNA-binding domain"/>
    <property type="match status" value="1"/>
</dbReference>